<organism evidence="2 3">
    <name type="scientific">Candidatus Fimenecus excrementigallinarum</name>
    <dbReference type="NCBI Taxonomy" id="2840816"/>
    <lineage>
        <taxon>Bacteria</taxon>
        <taxon>Bacillati</taxon>
        <taxon>Bacillota</taxon>
        <taxon>Clostridia</taxon>
        <taxon>Candidatus Fimenecus</taxon>
    </lineage>
</organism>
<name>A0A9D1IDP6_9FIRM</name>
<reference evidence="2" key="1">
    <citation type="submission" date="2020-10" db="EMBL/GenBank/DDBJ databases">
        <authorList>
            <person name="Gilroy R."/>
        </authorList>
    </citation>
    <scope>NUCLEOTIDE SEQUENCE</scope>
    <source>
        <strain evidence="2">ChiGjej1B1-19959</strain>
    </source>
</reference>
<gene>
    <name evidence="2" type="ORF">IAC53_01675</name>
</gene>
<feature type="chain" id="PRO_5039214851" evidence="1">
    <location>
        <begin position="24"/>
        <end position="168"/>
    </location>
</feature>
<reference evidence="2" key="2">
    <citation type="journal article" date="2021" name="PeerJ">
        <title>Extensive microbial diversity within the chicken gut microbiome revealed by metagenomics and culture.</title>
        <authorList>
            <person name="Gilroy R."/>
            <person name="Ravi A."/>
            <person name="Getino M."/>
            <person name="Pursley I."/>
            <person name="Horton D.L."/>
            <person name="Alikhan N.F."/>
            <person name="Baker D."/>
            <person name="Gharbi K."/>
            <person name="Hall N."/>
            <person name="Watson M."/>
            <person name="Adriaenssens E.M."/>
            <person name="Foster-Nyarko E."/>
            <person name="Jarju S."/>
            <person name="Secka A."/>
            <person name="Antonio M."/>
            <person name="Oren A."/>
            <person name="Chaudhuri R.R."/>
            <person name="La Ragione R."/>
            <person name="Hildebrand F."/>
            <person name="Pallen M.J."/>
        </authorList>
    </citation>
    <scope>NUCLEOTIDE SEQUENCE</scope>
    <source>
        <strain evidence="2">ChiGjej1B1-19959</strain>
    </source>
</reference>
<accession>A0A9D1IDP6</accession>
<evidence type="ECO:0000313" key="3">
    <source>
        <dbReference type="Proteomes" id="UP000824071"/>
    </source>
</evidence>
<dbReference type="Proteomes" id="UP000824071">
    <property type="component" value="Unassembled WGS sequence"/>
</dbReference>
<keyword evidence="1" id="KW-0732">Signal</keyword>
<evidence type="ECO:0000313" key="2">
    <source>
        <dbReference type="EMBL" id="HIU35303.1"/>
    </source>
</evidence>
<evidence type="ECO:0000256" key="1">
    <source>
        <dbReference type="SAM" id="SignalP"/>
    </source>
</evidence>
<feature type="signal peptide" evidence="1">
    <location>
        <begin position="1"/>
        <end position="23"/>
    </location>
</feature>
<dbReference type="AlphaFoldDB" id="A0A9D1IDP6"/>
<comment type="caution">
    <text evidence="2">The sequence shown here is derived from an EMBL/GenBank/DDBJ whole genome shotgun (WGS) entry which is preliminary data.</text>
</comment>
<proteinExistence type="predicted"/>
<dbReference type="EMBL" id="DVMW01000013">
    <property type="protein sequence ID" value="HIU35303.1"/>
    <property type="molecule type" value="Genomic_DNA"/>
</dbReference>
<protein>
    <submittedName>
        <fullName evidence="2">Uncharacterized protein</fullName>
    </submittedName>
</protein>
<sequence>MKKLLAVLLAAMLVLSMGVMAFATDYTADTDAAASQLATKLTDEDGNPVAGFTVTIPAEVPIPWGGTEAGDFINWSYSSKLETGNQLSIAVIEGASGNMTTADGSATLAYALDAAADAVSAPFLTGEEVTDGTQNKQIEILIADDAWAAASVAQYTATVTFEVAQVAL</sequence>